<name>A0A495SM45_9FLAO</name>
<sequence length="138" mass="16152">MEAKLIPGKLFSDNRGKVMFNNDFDVSETKRIYSIENIDKNFVRGWQGHKIEKRWYIAASGAFSINLIKVDNWEKPGQQCKKLNFIITAEKMDVLYIPPGYASSIQAIEDNSKLMIMSDYRLHEIDDEYKFPIDYFVI</sequence>
<protein>
    <submittedName>
        <fullName evidence="2">WxcM-like protein</fullName>
    </submittedName>
</protein>
<comment type="caution">
    <text evidence="2">The sequence shown here is derived from an EMBL/GenBank/DDBJ whole genome shotgun (WGS) entry which is preliminary data.</text>
</comment>
<dbReference type="RefSeq" id="WP_121460267.1">
    <property type="nucleotide sequence ID" value="NZ_RBXB01000001.1"/>
</dbReference>
<gene>
    <name evidence="2" type="ORF">BCF58_0570</name>
</gene>
<dbReference type="Pfam" id="PF05523">
    <property type="entry name" value="FdtA"/>
    <property type="match status" value="1"/>
</dbReference>
<reference evidence="2 3" key="1">
    <citation type="submission" date="2018-10" db="EMBL/GenBank/DDBJ databases">
        <title>Genomic Encyclopedia of Archaeal and Bacterial Type Strains, Phase II (KMG-II): from individual species to whole genera.</title>
        <authorList>
            <person name="Goeker M."/>
        </authorList>
    </citation>
    <scope>NUCLEOTIDE SEQUENCE [LARGE SCALE GENOMIC DNA]</scope>
    <source>
        <strain evidence="2 3">DSM 14219</strain>
    </source>
</reference>
<dbReference type="Proteomes" id="UP000272428">
    <property type="component" value="Unassembled WGS sequence"/>
</dbReference>
<feature type="domain" description="Sugar 3,4-ketoisomerase QdtA cupin" evidence="1">
    <location>
        <begin position="4"/>
        <end position="126"/>
    </location>
</feature>
<dbReference type="Gene3D" id="2.60.120.10">
    <property type="entry name" value="Jelly Rolls"/>
    <property type="match status" value="1"/>
</dbReference>
<dbReference type="InterPro" id="IPR008894">
    <property type="entry name" value="QdtA_cupin_dom"/>
</dbReference>
<accession>A0A495SM45</accession>
<keyword evidence="3" id="KW-1185">Reference proteome</keyword>
<dbReference type="SUPFAM" id="SSF51182">
    <property type="entry name" value="RmlC-like cupins"/>
    <property type="match status" value="1"/>
</dbReference>
<evidence type="ECO:0000313" key="3">
    <source>
        <dbReference type="Proteomes" id="UP000272428"/>
    </source>
</evidence>
<dbReference type="AlphaFoldDB" id="A0A495SM45"/>
<proteinExistence type="predicted"/>
<dbReference type="EMBL" id="RBXB01000001">
    <property type="protein sequence ID" value="RKT01351.1"/>
    <property type="molecule type" value="Genomic_DNA"/>
</dbReference>
<evidence type="ECO:0000259" key="1">
    <source>
        <dbReference type="Pfam" id="PF05523"/>
    </source>
</evidence>
<dbReference type="InterPro" id="IPR014710">
    <property type="entry name" value="RmlC-like_jellyroll"/>
</dbReference>
<dbReference type="InterPro" id="IPR011051">
    <property type="entry name" value="RmlC_Cupin_sf"/>
</dbReference>
<dbReference type="OrthoDB" id="826649at2"/>
<evidence type="ECO:0000313" key="2">
    <source>
        <dbReference type="EMBL" id="RKT01351.1"/>
    </source>
</evidence>
<organism evidence="2 3">
    <name type="scientific">Chryseobacterium defluvii</name>
    <dbReference type="NCBI Taxonomy" id="160396"/>
    <lineage>
        <taxon>Bacteria</taxon>
        <taxon>Pseudomonadati</taxon>
        <taxon>Bacteroidota</taxon>
        <taxon>Flavobacteriia</taxon>
        <taxon>Flavobacteriales</taxon>
        <taxon>Weeksellaceae</taxon>
        <taxon>Chryseobacterium group</taxon>
        <taxon>Chryseobacterium</taxon>
    </lineage>
</organism>